<dbReference type="InterPro" id="IPR048389">
    <property type="entry name" value="YciQ-like_C"/>
</dbReference>
<feature type="domain" description="Predicted membrane protein YciQ-like C-terminal" evidence="4">
    <location>
        <begin position="293"/>
        <end position="519"/>
    </location>
</feature>
<evidence type="ECO:0000256" key="1">
    <source>
        <dbReference type="SAM" id="Phobius"/>
    </source>
</evidence>
<dbReference type="RefSeq" id="WP_245878871.1">
    <property type="nucleotide sequence ID" value="NZ_FZOD01000071.1"/>
</dbReference>
<protein>
    <submittedName>
        <fullName evidence="5">Predicted membrane protein</fullName>
    </submittedName>
</protein>
<dbReference type="InterPro" id="IPR018702">
    <property type="entry name" value="DUF2207"/>
</dbReference>
<accession>A0A239NX63</accession>
<keyword evidence="1" id="KW-1133">Transmembrane helix</keyword>
<sequence>MVALAVTMSAFSALAAGTANAADIANTADAANTADGPDLAGTANAADTSTASATTAQAGKVTNDTVELELRQDGVLHVKETVTFEGGPPTRSLVDRTRYDDGDDRLYQVVNLKGDATMAGASIVLKGSGTANLEYDVKGAVTPLAAAQELRWYAVGGWSVPVEQAKVTLSGPAQLQNLSCFAGPLSSAIACTEASMDHTGVTAEFGQQGLGAGEVLTVVVGYPTGATEGTPILERRFELANAFTLNAVTGGALAGLVILMLGGIGILYWTRGRDDRVVGHESGAQSGVENGHFAPPDGVRPGQIGTLMDEQADVIDVTATIVDLAVRGYLRIDEQPRQTYDAPDWMLVQMPSAPVGSLLSYERALYDAIFDDRDSVLLSQLQGSFGHKLGKVRDALYRDVVTQGWFARRPDSVRTRWTTLGVALTVAGVLATVALAWFTSYGLLGLALIIAGAALAVGGQYMPAKTSKGAGALAHTLGFREYLAGGHLGDDVPVAQRVELFSRYLPYAVIFDSVDRWARVVSSVNGNGRQADHLYWYHGPAEWDLSKFADSMRTFTMTTSGAISSTRQFRSL</sequence>
<proteinExistence type="predicted"/>
<name>A0A239NX63_9ACTN</name>
<evidence type="ECO:0000313" key="5">
    <source>
        <dbReference type="EMBL" id="SNT59053.1"/>
    </source>
</evidence>
<feature type="transmembrane region" description="Helical" evidence="1">
    <location>
        <begin position="417"/>
        <end position="437"/>
    </location>
</feature>
<dbReference type="Pfam" id="PF09972">
    <property type="entry name" value="DUF2207"/>
    <property type="match status" value="1"/>
</dbReference>
<evidence type="ECO:0000256" key="2">
    <source>
        <dbReference type="SAM" id="SignalP"/>
    </source>
</evidence>
<reference evidence="5 6" key="1">
    <citation type="submission" date="2017-06" db="EMBL/GenBank/DDBJ databases">
        <authorList>
            <person name="Kim H.J."/>
            <person name="Triplett B.A."/>
        </authorList>
    </citation>
    <scope>NUCLEOTIDE SEQUENCE [LARGE SCALE GENOMIC DNA]</scope>
    <source>
        <strain evidence="5 6">CGMCC 4.2132</strain>
    </source>
</reference>
<dbReference type="Pfam" id="PF20990">
    <property type="entry name" value="DUF2207_C"/>
    <property type="match status" value="1"/>
</dbReference>
<keyword evidence="1" id="KW-0472">Membrane</keyword>
<feature type="transmembrane region" description="Helical" evidence="1">
    <location>
        <begin position="443"/>
        <end position="462"/>
    </location>
</feature>
<keyword evidence="1" id="KW-0812">Transmembrane</keyword>
<feature type="domain" description="DUF2207" evidence="3">
    <location>
        <begin position="63"/>
        <end position="220"/>
    </location>
</feature>
<dbReference type="Proteomes" id="UP000198282">
    <property type="component" value="Unassembled WGS sequence"/>
</dbReference>
<dbReference type="EMBL" id="FZOD01000071">
    <property type="protein sequence ID" value="SNT59053.1"/>
    <property type="molecule type" value="Genomic_DNA"/>
</dbReference>
<keyword evidence="2" id="KW-0732">Signal</keyword>
<feature type="chain" id="PRO_5013031868" evidence="2">
    <location>
        <begin position="22"/>
        <end position="572"/>
    </location>
</feature>
<feature type="signal peptide" evidence="2">
    <location>
        <begin position="1"/>
        <end position="21"/>
    </location>
</feature>
<evidence type="ECO:0000259" key="3">
    <source>
        <dbReference type="Pfam" id="PF09972"/>
    </source>
</evidence>
<evidence type="ECO:0000259" key="4">
    <source>
        <dbReference type="Pfam" id="PF20990"/>
    </source>
</evidence>
<feature type="transmembrane region" description="Helical" evidence="1">
    <location>
        <begin position="243"/>
        <end position="269"/>
    </location>
</feature>
<keyword evidence="6" id="KW-1185">Reference proteome</keyword>
<dbReference type="AlphaFoldDB" id="A0A239NX63"/>
<evidence type="ECO:0000313" key="6">
    <source>
        <dbReference type="Proteomes" id="UP000198282"/>
    </source>
</evidence>
<organism evidence="5 6">
    <name type="scientific">Streptosporangium subroseum</name>
    <dbReference type="NCBI Taxonomy" id="106412"/>
    <lineage>
        <taxon>Bacteria</taxon>
        <taxon>Bacillati</taxon>
        <taxon>Actinomycetota</taxon>
        <taxon>Actinomycetes</taxon>
        <taxon>Streptosporangiales</taxon>
        <taxon>Streptosporangiaceae</taxon>
        <taxon>Streptosporangium</taxon>
    </lineage>
</organism>
<gene>
    <name evidence="5" type="ORF">SAMN05216276_107148</name>
</gene>